<evidence type="ECO:0000313" key="1">
    <source>
        <dbReference type="EMBL" id="MFD2792552.1"/>
    </source>
</evidence>
<evidence type="ECO:0000313" key="2">
    <source>
        <dbReference type="Proteomes" id="UP001597479"/>
    </source>
</evidence>
<name>A0ABW5VLF0_9MICO</name>
<gene>
    <name evidence="1" type="ORF">ACFS27_03225</name>
</gene>
<dbReference type="EMBL" id="JBHUOG010000001">
    <property type="protein sequence ID" value="MFD2792552.1"/>
    <property type="molecule type" value="Genomic_DNA"/>
</dbReference>
<proteinExistence type="predicted"/>
<protein>
    <submittedName>
        <fullName evidence="1">Uncharacterized protein</fullName>
    </submittedName>
</protein>
<dbReference type="RefSeq" id="WP_377180282.1">
    <property type="nucleotide sequence ID" value="NZ_JBHUOG010000001.1"/>
</dbReference>
<accession>A0ABW5VLF0</accession>
<dbReference type="Proteomes" id="UP001597479">
    <property type="component" value="Unassembled WGS sequence"/>
</dbReference>
<comment type="caution">
    <text evidence="1">The sequence shown here is derived from an EMBL/GenBank/DDBJ whole genome shotgun (WGS) entry which is preliminary data.</text>
</comment>
<reference evidence="2" key="1">
    <citation type="journal article" date="2019" name="Int. J. Syst. Evol. Microbiol.">
        <title>The Global Catalogue of Microorganisms (GCM) 10K type strain sequencing project: providing services to taxonomists for standard genome sequencing and annotation.</title>
        <authorList>
            <consortium name="The Broad Institute Genomics Platform"/>
            <consortium name="The Broad Institute Genome Sequencing Center for Infectious Disease"/>
            <person name="Wu L."/>
            <person name="Ma J."/>
        </authorList>
    </citation>
    <scope>NUCLEOTIDE SEQUENCE [LARGE SCALE GENOMIC DNA]</scope>
    <source>
        <strain evidence="2">CCM 7044</strain>
    </source>
</reference>
<keyword evidence="2" id="KW-1185">Reference proteome</keyword>
<organism evidence="1 2">
    <name type="scientific">Promicromonospora vindobonensis</name>
    <dbReference type="NCBI Taxonomy" id="195748"/>
    <lineage>
        <taxon>Bacteria</taxon>
        <taxon>Bacillati</taxon>
        <taxon>Actinomycetota</taxon>
        <taxon>Actinomycetes</taxon>
        <taxon>Micrococcales</taxon>
        <taxon>Promicromonosporaceae</taxon>
        <taxon>Promicromonospora</taxon>
    </lineage>
</organism>
<sequence>MSTATTIPDPDRTHPAGLTWYAPLESRPIVLGPSEDHPDLRPALALDAGRFWSGARHGLAVGRARVQLDDAAVRYALSADLRRAPAEVAALAQAATAWDHAIHAYAKDLSS</sequence>